<comment type="similarity">
    <text evidence="5">Belongs to the GPI family.</text>
</comment>
<keyword evidence="3 5" id="KW-0324">Glycolysis</keyword>
<reference evidence="7" key="1">
    <citation type="journal article" date="2019" name="Int. J. Syst. Evol. Microbiol.">
        <title>The Global Catalogue of Microorganisms (GCM) 10K type strain sequencing project: providing services to taxonomists for standard genome sequencing and annotation.</title>
        <authorList>
            <consortium name="The Broad Institute Genomics Platform"/>
            <consortium name="The Broad Institute Genome Sequencing Center for Infectious Disease"/>
            <person name="Wu L."/>
            <person name="Ma J."/>
        </authorList>
    </citation>
    <scope>NUCLEOTIDE SEQUENCE [LARGE SCALE GENOMIC DNA]</scope>
    <source>
        <strain evidence="7">CGMCC 1.19062</strain>
    </source>
</reference>
<dbReference type="PANTHER" id="PTHR11469:SF1">
    <property type="entry name" value="GLUCOSE-6-PHOSPHATE ISOMERASE"/>
    <property type="match status" value="1"/>
</dbReference>
<dbReference type="SUPFAM" id="SSF53697">
    <property type="entry name" value="SIS domain"/>
    <property type="match status" value="1"/>
</dbReference>
<dbReference type="InterPro" id="IPR018189">
    <property type="entry name" value="Phosphoglucose_isomerase_CS"/>
</dbReference>
<comment type="catalytic activity">
    <reaction evidence="5">
        <text>alpha-D-glucose 6-phosphate = beta-D-fructose 6-phosphate</text>
        <dbReference type="Rhea" id="RHEA:11816"/>
        <dbReference type="ChEBI" id="CHEBI:57634"/>
        <dbReference type="ChEBI" id="CHEBI:58225"/>
        <dbReference type="EC" id="5.3.1.9"/>
    </reaction>
</comment>
<evidence type="ECO:0000256" key="2">
    <source>
        <dbReference type="ARBA" id="ARBA00022432"/>
    </source>
</evidence>
<dbReference type="PANTHER" id="PTHR11469">
    <property type="entry name" value="GLUCOSE-6-PHOSPHATE ISOMERASE"/>
    <property type="match status" value="1"/>
</dbReference>
<dbReference type="InterPro" id="IPR046348">
    <property type="entry name" value="SIS_dom_sf"/>
</dbReference>
<keyword evidence="7" id="KW-1185">Reference proteome</keyword>
<dbReference type="PROSITE" id="PS51463">
    <property type="entry name" value="P_GLUCOSE_ISOMERASE_3"/>
    <property type="match status" value="1"/>
</dbReference>
<dbReference type="EMBL" id="JBHUIP010000003">
    <property type="protein sequence ID" value="MFD2261659.1"/>
    <property type="molecule type" value="Genomic_DNA"/>
</dbReference>
<keyword evidence="4 5" id="KW-0413">Isomerase</keyword>
<evidence type="ECO:0000256" key="3">
    <source>
        <dbReference type="ARBA" id="ARBA00023152"/>
    </source>
</evidence>
<protein>
    <recommendedName>
        <fullName evidence="1 5">Glucose-6-phosphate isomerase</fullName>
        <ecNumber evidence="1 5">5.3.1.9</ecNumber>
    </recommendedName>
</protein>
<accession>A0ABW5DNZ0</accession>
<dbReference type="InterPro" id="IPR001672">
    <property type="entry name" value="G6P_Isomerase"/>
</dbReference>
<evidence type="ECO:0000313" key="6">
    <source>
        <dbReference type="EMBL" id="MFD2261659.1"/>
    </source>
</evidence>
<name>A0ABW5DNZ0_9PROT</name>
<dbReference type="PROSITE" id="PS00174">
    <property type="entry name" value="P_GLUCOSE_ISOMERASE_2"/>
    <property type="match status" value="1"/>
</dbReference>
<dbReference type="CDD" id="cd05016">
    <property type="entry name" value="SIS_PGI_2"/>
    <property type="match status" value="1"/>
</dbReference>
<proteinExistence type="inferred from homology"/>
<dbReference type="EC" id="5.3.1.9" evidence="1 5"/>
<keyword evidence="2 5" id="KW-0312">Gluconeogenesis</keyword>
<dbReference type="Pfam" id="PF00342">
    <property type="entry name" value="PGI"/>
    <property type="match status" value="1"/>
</dbReference>
<dbReference type="RefSeq" id="WP_379874575.1">
    <property type="nucleotide sequence ID" value="NZ_JBHUIP010000003.1"/>
</dbReference>
<dbReference type="GO" id="GO:0016853">
    <property type="term" value="F:isomerase activity"/>
    <property type="evidence" value="ECO:0007669"/>
    <property type="project" value="UniProtKB-KW"/>
</dbReference>
<dbReference type="Proteomes" id="UP001597295">
    <property type="component" value="Unassembled WGS sequence"/>
</dbReference>
<gene>
    <name evidence="6" type="ORF">ACFSM5_02090</name>
</gene>
<dbReference type="InterPro" id="IPR035482">
    <property type="entry name" value="SIS_PGI_2"/>
</dbReference>
<evidence type="ECO:0000256" key="5">
    <source>
        <dbReference type="RuleBase" id="RU000612"/>
    </source>
</evidence>
<evidence type="ECO:0000256" key="1">
    <source>
        <dbReference type="ARBA" id="ARBA00011952"/>
    </source>
</evidence>
<comment type="pathway">
    <text evidence="5">Carbohydrate degradation; glycolysis; D-glyceraldehyde 3-phosphate and glycerone phosphate from D-glucose: step 2/4.</text>
</comment>
<sequence>MPFSIDTRYLHQGTVSAARYADVAKRAPKALDWLRAAKDSGALPLLHLPNQSDDLKALEPLAARLRANFDHVLVLGTGGSSLGGKTLVQLQDRGFGPVKGSPKLHFLDNVDPTTYDDFFAATEGSRVAVIAISKSGTTAETLSQLITVLGRRGEAGAKDWLVAITEPTDNPMRRLATRLGATVLEHDPKVGGRYSVLSLVGLLPAMVAGLDAYQVRAGAKFVLDRALAAKSAEDCPAAAGAVWNIAGEEEGGNTTVIMPYVDRLAEFGLWFRQLWAESLGKEGKGTVPVRAMGTVDQHSQVQLYLGGPNDKLYTVVTEPTRNVGDKLTNAGDPALDYLAGRTMGDLLDAEARATFETLARNKRAARLIALEKPVDAYGLGGLLMHFMLETMLGAQLLGIDAFDQPAVEEGKILTRQYLKDMGA</sequence>
<comment type="caution">
    <text evidence="6">The sequence shown here is derived from an EMBL/GenBank/DDBJ whole genome shotgun (WGS) entry which is preliminary data.</text>
</comment>
<dbReference type="PRINTS" id="PR00662">
    <property type="entry name" value="G6PISOMERASE"/>
</dbReference>
<organism evidence="6 7">
    <name type="scientific">Lacibacterium aquatile</name>
    <dbReference type="NCBI Taxonomy" id="1168082"/>
    <lineage>
        <taxon>Bacteria</taxon>
        <taxon>Pseudomonadati</taxon>
        <taxon>Pseudomonadota</taxon>
        <taxon>Alphaproteobacteria</taxon>
        <taxon>Rhodospirillales</taxon>
        <taxon>Rhodospirillaceae</taxon>
    </lineage>
</organism>
<dbReference type="Gene3D" id="3.40.50.10490">
    <property type="entry name" value="Glucose-6-phosphate isomerase like protein, domain 1"/>
    <property type="match status" value="2"/>
</dbReference>
<evidence type="ECO:0000256" key="4">
    <source>
        <dbReference type="ARBA" id="ARBA00023235"/>
    </source>
</evidence>
<evidence type="ECO:0000313" key="7">
    <source>
        <dbReference type="Proteomes" id="UP001597295"/>
    </source>
</evidence>